<evidence type="ECO:0000313" key="4">
    <source>
        <dbReference type="EMBL" id="KAG6391524.1"/>
    </source>
</evidence>
<evidence type="ECO:0000256" key="2">
    <source>
        <dbReference type="ARBA" id="ARBA00023002"/>
    </source>
</evidence>
<sequence length="401" mass="45032">MALSILYPAQISSSRSSIVPSPPLLKNLKLPRFWPWQKVKVGSLSVSPMGFGTWAWGNEFLWGYEESMDGELQQVFNLAVENGINLFDTADSYGTGRLNGQSEKLLGNFIQGLVELSFEFKMEDVCLGITKRRNDFAVLLIRYLIACTWQGNKQARDNIVIATKFAAYPWRLTPNQFVEARRSSLDRIQLDQIGIGQLHWSTALQERALWDGLVAMYDKGLVRAVGVSNYGPKQLLKIYDYLEARGVPLVSAQVQFSLLSMGEDQLEMKSTCDALGIRVIAYSPLGLGMLTGKYNTSNLPTGPRGFLFQQILPGLEPLLNRLHKQGEKPYPRYDQDMNLQVAINWCITKGTIPIPGVKTIKQTEENLGALGWKLSSDEMQQLESAALESPRKMVENIFQTR</sequence>
<dbReference type="SUPFAM" id="SSF51430">
    <property type="entry name" value="NAD(P)-linked oxidoreductase"/>
    <property type="match status" value="1"/>
</dbReference>
<dbReference type="Pfam" id="PF00248">
    <property type="entry name" value="Aldo_ket_red"/>
    <property type="match status" value="2"/>
</dbReference>
<feature type="domain" description="NADP-dependent oxidoreductase" evidence="3">
    <location>
        <begin position="48"/>
        <end position="125"/>
    </location>
</feature>
<evidence type="ECO:0000313" key="5">
    <source>
        <dbReference type="Proteomes" id="UP000298416"/>
    </source>
</evidence>
<dbReference type="GO" id="GO:0005737">
    <property type="term" value="C:cytoplasm"/>
    <property type="evidence" value="ECO:0007669"/>
    <property type="project" value="TreeGrafter"/>
</dbReference>
<feature type="domain" description="NADP-dependent oxidoreductase" evidence="3">
    <location>
        <begin position="152"/>
        <end position="385"/>
    </location>
</feature>
<dbReference type="EMBL" id="PNBA02000019">
    <property type="protein sequence ID" value="KAG6391524.1"/>
    <property type="molecule type" value="Genomic_DNA"/>
</dbReference>
<accession>A0A8X8WC92</accession>
<organism evidence="4">
    <name type="scientific">Salvia splendens</name>
    <name type="common">Scarlet sage</name>
    <dbReference type="NCBI Taxonomy" id="180675"/>
    <lineage>
        <taxon>Eukaryota</taxon>
        <taxon>Viridiplantae</taxon>
        <taxon>Streptophyta</taxon>
        <taxon>Embryophyta</taxon>
        <taxon>Tracheophyta</taxon>
        <taxon>Spermatophyta</taxon>
        <taxon>Magnoliopsida</taxon>
        <taxon>eudicotyledons</taxon>
        <taxon>Gunneridae</taxon>
        <taxon>Pentapetalae</taxon>
        <taxon>asterids</taxon>
        <taxon>lamiids</taxon>
        <taxon>Lamiales</taxon>
        <taxon>Lamiaceae</taxon>
        <taxon>Nepetoideae</taxon>
        <taxon>Mentheae</taxon>
        <taxon>Salviinae</taxon>
        <taxon>Salvia</taxon>
        <taxon>Salvia subgen. Calosphace</taxon>
        <taxon>core Calosphace</taxon>
    </lineage>
</organism>
<name>A0A8X8WC92_SALSN</name>
<keyword evidence="1" id="KW-0521">NADP</keyword>
<dbReference type="PROSITE" id="PS00062">
    <property type="entry name" value="ALDOKETO_REDUCTASE_2"/>
    <property type="match status" value="1"/>
</dbReference>
<dbReference type="InterPro" id="IPR018170">
    <property type="entry name" value="Aldo/ket_reductase_CS"/>
</dbReference>
<dbReference type="PANTHER" id="PTHR43625:SF5">
    <property type="entry name" value="PYRIDOXAL REDUCTASE, CHLOROPLASTIC"/>
    <property type="match status" value="1"/>
</dbReference>
<evidence type="ECO:0000259" key="3">
    <source>
        <dbReference type="Pfam" id="PF00248"/>
    </source>
</evidence>
<dbReference type="Proteomes" id="UP000298416">
    <property type="component" value="Unassembled WGS sequence"/>
</dbReference>
<dbReference type="GO" id="GO:0016491">
    <property type="term" value="F:oxidoreductase activity"/>
    <property type="evidence" value="ECO:0007669"/>
    <property type="project" value="UniProtKB-KW"/>
</dbReference>
<keyword evidence="5" id="KW-1185">Reference proteome</keyword>
<protein>
    <recommendedName>
        <fullName evidence="3">NADP-dependent oxidoreductase domain-containing protein</fullName>
    </recommendedName>
</protein>
<gene>
    <name evidence="4" type="ORF">SASPL_149280</name>
</gene>
<dbReference type="InterPro" id="IPR050791">
    <property type="entry name" value="Aldo-Keto_reductase"/>
</dbReference>
<dbReference type="PANTHER" id="PTHR43625">
    <property type="entry name" value="AFLATOXIN B1 ALDEHYDE REDUCTASE"/>
    <property type="match status" value="1"/>
</dbReference>
<reference evidence="4" key="2">
    <citation type="submission" date="2020-08" db="EMBL/GenBank/DDBJ databases">
        <title>Plant Genome Project.</title>
        <authorList>
            <person name="Zhang R.-G."/>
        </authorList>
    </citation>
    <scope>NUCLEOTIDE SEQUENCE</scope>
    <source>
        <strain evidence="4">Huo1</strain>
        <tissue evidence="4">Leaf</tissue>
    </source>
</reference>
<comment type="caution">
    <text evidence="4">The sequence shown here is derived from an EMBL/GenBank/DDBJ whole genome shotgun (WGS) entry which is preliminary data.</text>
</comment>
<proteinExistence type="predicted"/>
<keyword evidence="2" id="KW-0560">Oxidoreductase</keyword>
<dbReference type="Gene3D" id="3.20.20.100">
    <property type="entry name" value="NADP-dependent oxidoreductase domain"/>
    <property type="match status" value="1"/>
</dbReference>
<dbReference type="InterPro" id="IPR023210">
    <property type="entry name" value="NADP_OxRdtase_dom"/>
</dbReference>
<evidence type="ECO:0000256" key="1">
    <source>
        <dbReference type="ARBA" id="ARBA00022857"/>
    </source>
</evidence>
<dbReference type="CDD" id="cd19093">
    <property type="entry name" value="AKR_AtPLR-like"/>
    <property type="match status" value="1"/>
</dbReference>
<reference evidence="4" key="1">
    <citation type="submission" date="2018-01" db="EMBL/GenBank/DDBJ databases">
        <authorList>
            <person name="Mao J.F."/>
        </authorList>
    </citation>
    <scope>NUCLEOTIDE SEQUENCE</scope>
    <source>
        <strain evidence="4">Huo1</strain>
        <tissue evidence="4">Leaf</tissue>
    </source>
</reference>
<dbReference type="AlphaFoldDB" id="A0A8X8WC92"/>
<dbReference type="InterPro" id="IPR036812">
    <property type="entry name" value="NAD(P)_OxRdtase_dom_sf"/>
</dbReference>